<evidence type="ECO:0000256" key="11">
    <source>
        <dbReference type="PROSITE-ProRule" id="PRU00560"/>
    </source>
</evidence>
<dbReference type="Proteomes" id="UP000006622">
    <property type="component" value="Chromosome"/>
</dbReference>
<evidence type="ECO:0000256" key="10">
    <source>
        <dbReference type="ARBA" id="ARBA00048988"/>
    </source>
</evidence>
<reference evidence="13 14" key="1">
    <citation type="submission" date="2010-07" db="EMBL/GenBank/DDBJ databases">
        <title>The complete genome of Methanosalsum zhilinae DSM 4017.</title>
        <authorList>
            <consortium name="US DOE Joint Genome Institute (JGI-PGF)"/>
            <person name="Lucas S."/>
            <person name="Copeland A."/>
            <person name="Lapidus A."/>
            <person name="Glavina del Rio T."/>
            <person name="Dalin E."/>
            <person name="Tice H."/>
            <person name="Bruce D."/>
            <person name="Goodwin L."/>
            <person name="Pitluck S."/>
            <person name="Kyrpides N."/>
            <person name="Mavromatis K."/>
            <person name="Ovchinnikova G."/>
            <person name="Daligault H."/>
            <person name="Detter J.C."/>
            <person name="Han C."/>
            <person name="Tapia R."/>
            <person name="Larimer F."/>
            <person name="Land M."/>
            <person name="Hauser L."/>
            <person name="Markowitz V."/>
            <person name="Cheng J.-F."/>
            <person name="Hugenholtz P."/>
            <person name="Woyke T."/>
            <person name="Wu D."/>
            <person name="Spring S."/>
            <person name="Schueler E."/>
            <person name="Brambilla E."/>
            <person name="Klenk H.-P."/>
            <person name="Eisen J.A."/>
        </authorList>
    </citation>
    <scope>NUCLEOTIDE SEQUENCE [LARGE SCALE GENOMIC DNA]</scope>
    <source>
        <strain evidence="14">DSM 4017 / NBRC 107636 / OCM 62 / WeN5</strain>
    </source>
</reference>
<accession>F7XN39</accession>
<keyword evidence="4 11" id="KW-0347">Helicase</keyword>
<comment type="catalytic activity">
    <reaction evidence="10">
        <text>ATP + H2O = ADP + phosphate + H(+)</text>
        <dbReference type="Rhea" id="RHEA:13065"/>
        <dbReference type="ChEBI" id="CHEBI:15377"/>
        <dbReference type="ChEBI" id="CHEBI:15378"/>
        <dbReference type="ChEBI" id="CHEBI:30616"/>
        <dbReference type="ChEBI" id="CHEBI:43474"/>
        <dbReference type="ChEBI" id="CHEBI:456216"/>
        <dbReference type="EC" id="5.6.2.4"/>
    </reaction>
</comment>
<evidence type="ECO:0000256" key="9">
    <source>
        <dbReference type="ARBA" id="ARBA00034808"/>
    </source>
</evidence>
<proteinExistence type="inferred from homology"/>
<keyword evidence="5 11" id="KW-0067">ATP-binding</keyword>
<organism evidence="13 14">
    <name type="scientific">Methanosalsum zhilinae (strain DSM 4017 / NBRC 107636 / OCM 62 / WeN5)</name>
    <name type="common">Methanohalophilus zhilinae</name>
    <dbReference type="NCBI Taxonomy" id="679901"/>
    <lineage>
        <taxon>Archaea</taxon>
        <taxon>Methanobacteriati</taxon>
        <taxon>Methanobacteriota</taxon>
        <taxon>Stenosarchaea group</taxon>
        <taxon>Methanomicrobia</taxon>
        <taxon>Methanosarcinales</taxon>
        <taxon>Methanosarcinaceae</taxon>
        <taxon>Methanosalsum</taxon>
    </lineage>
</organism>
<keyword evidence="14" id="KW-1185">Reference proteome</keyword>
<feature type="binding site" evidence="11">
    <location>
        <begin position="26"/>
        <end position="33"/>
    </location>
    <ligand>
        <name>ATP</name>
        <dbReference type="ChEBI" id="CHEBI:30616"/>
    </ligand>
</feature>
<dbReference type="Gene3D" id="1.10.486.10">
    <property type="entry name" value="PCRA, domain 4"/>
    <property type="match status" value="1"/>
</dbReference>
<dbReference type="InterPro" id="IPR014017">
    <property type="entry name" value="DNA_helicase_UvrD-like_C"/>
</dbReference>
<comment type="catalytic activity">
    <reaction evidence="8">
        <text>Couples ATP hydrolysis with the unwinding of duplex DNA by translocating in the 3'-5' direction.</text>
        <dbReference type="EC" id="5.6.2.4"/>
    </reaction>
</comment>
<evidence type="ECO:0000256" key="7">
    <source>
        <dbReference type="ARBA" id="ARBA00023235"/>
    </source>
</evidence>
<keyword evidence="6" id="KW-0238">DNA-binding</keyword>
<keyword evidence="2 11" id="KW-0547">Nucleotide-binding</keyword>
<dbReference type="CDD" id="cd17932">
    <property type="entry name" value="DEXQc_UvrD"/>
    <property type="match status" value="1"/>
</dbReference>
<evidence type="ECO:0000256" key="4">
    <source>
        <dbReference type="ARBA" id="ARBA00022806"/>
    </source>
</evidence>
<dbReference type="STRING" id="679901.Mzhil_1299"/>
<comment type="similarity">
    <text evidence="1">Belongs to the helicase family. UvrD subfamily.</text>
</comment>
<dbReference type="InterPro" id="IPR000212">
    <property type="entry name" value="DNA_helicase_UvrD/REP"/>
</dbReference>
<keyword evidence="3 11" id="KW-0378">Hydrolase</keyword>
<dbReference type="RefSeq" id="WP_013898590.1">
    <property type="nucleotide sequence ID" value="NC_015676.1"/>
</dbReference>
<sequence length="619" mass="70914">MISVFQLNESQRQAVEWGEKSLLVLAGPGSGKTAVLTMRIANIIKNSPDENFRILGLTFTVKAAKEMKDRINMLLGNMDNRVQLRTFHAFCTDLLRQHGSHLNLKPDFSVITDEKDRIAILKELDVDNPEDILSRIDTMFTHGISVEELPKYFTPENQTECYDLQTIFNQYIQALSKENQLDFGSMLYFTRQLLETKPRIARQLRTVYKYICVDEFQDTNLAQYLILKLLAPTENANLFIVADEDQIIFQWNGADPKRLESLKSDYNIEVLQLPYNYRCQKEIVEIANKLIEHNSYRIHTKKPGIPFSDESGTVKLTSYENFDHELSGLVDEINVIPLKSRDKCLLIARSNKLLTAANKYLNEHSINAEIVSKNQDFSSPILLTMYFCLKLANAANSRSVLNKLCASATDINGLVLSAEDISAKAHVEGSSLLRAFFDTASQSEILNPVCNAGISYLCDTIQFQKFIEIYINHFDYLNTDDEKDDLFPDYKDDKENWTRIAQDIEDTYEGNVGLHVFLQEMDLTPKLKSIGKDCVRLQTVHSAKGMEFDHVFIIGLAEEQFPTYFAIRSGNKSIEEERRNCFVAITRASKSLYLSYANEYFGWHKQPSRFLKEMGLLND</sequence>
<evidence type="ECO:0000256" key="5">
    <source>
        <dbReference type="ARBA" id="ARBA00022840"/>
    </source>
</evidence>
<dbReference type="KEGG" id="mzh:Mzhil_1299"/>
<dbReference type="Pfam" id="PF13361">
    <property type="entry name" value="UvrD_C"/>
    <property type="match status" value="1"/>
</dbReference>
<dbReference type="InterPro" id="IPR027417">
    <property type="entry name" value="P-loop_NTPase"/>
</dbReference>
<evidence type="ECO:0000259" key="12">
    <source>
        <dbReference type="PROSITE" id="PS51198"/>
    </source>
</evidence>
<evidence type="ECO:0000313" key="13">
    <source>
        <dbReference type="EMBL" id="AEH61153.1"/>
    </source>
</evidence>
<dbReference type="GeneID" id="10822935"/>
<evidence type="ECO:0000256" key="3">
    <source>
        <dbReference type="ARBA" id="ARBA00022801"/>
    </source>
</evidence>
<dbReference type="GO" id="GO:0000725">
    <property type="term" value="P:recombinational repair"/>
    <property type="evidence" value="ECO:0007669"/>
    <property type="project" value="TreeGrafter"/>
</dbReference>
<dbReference type="GO" id="GO:0003677">
    <property type="term" value="F:DNA binding"/>
    <property type="evidence" value="ECO:0007669"/>
    <property type="project" value="UniProtKB-KW"/>
</dbReference>
<dbReference type="GO" id="GO:0043138">
    <property type="term" value="F:3'-5' DNA helicase activity"/>
    <property type="evidence" value="ECO:0007669"/>
    <property type="project" value="UniProtKB-EC"/>
</dbReference>
<dbReference type="Gene3D" id="1.10.10.160">
    <property type="match status" value="1"/>
</dbReference>
<name>F7XN39_METZD</name>
<evidence type="ECO:0000313" key="14">
    <source>
        <dbReference type="Proteomes" id="UP000006622"/>
    </source>
</evidence>
<dbReference type="SUPFAM" id="SSF52540">
    <property type="entry name" value="P-loop containing nucleoside triphosphate hydrolases"/>
    <property type="match status" value="1"/>
</dbReference>
<gene>
    <name evidence="13" type="ordered locus">Mzhil_1299</name>
</gene>
<dbReference type="EMBL" id="CP002101">
    <property type="protein sequence ID" value="AEH61153.1"/>
    <property type="molecule type" value="Genomic_DNA"/>
</dbReference>
<dbReference type="PROSITE" id="PS51198">
    <property type="entry name" value="UVRD_HELICASE_ATP_BIND"/>
    <property type="match status" value="1"/>
</dbReference>
<dbReference type="OrthoDB" id="203178at2157"/>
<dbReference type="InterPro" id="IPR014016">
    <property type="entry name" value="UvrD-like_ATP-bd"/>
</dbReference>
<dbReference type="GO" id="GO:0005524">
    <property type="term" value="F:ATP binding"/>
    <property type="evidence" value="ECO:0007669"/>
    <property type="project" value="UniProtKB-UniRule"/>
</dbReference>
<dbReference type="Pfam" id="PF00580">
    <property type="entry name" value="UvrD-helicase"/>
    <property type="match status" value="1"/>
</dbReference>
<dbReference type="EC" id="5.6.2.4" evidence="9"/>
<dbReference type="Gene3D" id="3.40.50.300">
    <property type="entry name" value="P-loop containing nucleotide triphosphate hydrolases"/>
    <property type="match status" value="2"/>
</dbReference>
<evidence type="ECO:0000256" key="8">
    <source>
        <dbReference type="ARBA" id="ARBA00034617"/>
    </source>
</evidence>
<dbReference type="AlphaFoldDB" id="F7XN39"/>
<evidence type="ECO:0000256" key="1">
    <source>
        <dbReference type="ARBA" id="ARBA00009922"/>
    </source>
</evidence>
<dbReference type="GO" id="GO:0016787">
    <property type="term" value="F:hydrolase activity"/>
    <property type="evidence" value="ECO:0007669"/>
    <property type="project" value="UniProtKB-UniRule"/>
</dbReference>
<keyword evidence="7" id="KW-0413">Isomerase</keyword>
<evidence type="ECO:0000256" key="6">
    <source>
        <dbReference type="ARBA" id="ARBA00023125"/>
    </source>
</evidence>
<dbReference type="HOGENOM" id="CLU_004585_5_2_2"/>
<protein>
    <recommendedName>
        <fullName evidence="9">DNA 3'-5' helicase</fullName>
        <ecNumber evidence="9">5.6.2.4</ecNumber>
    </recommendedName>
</protein>
<dbReference type="PANTHER" id="PTHR11070:SF2">
    <property type="entry name" value="ATP-DEPENDENT DNA HELICASE SRS2"/>
    <property type="match status" value="1"/>
</dbReference>
<dbReference type="PANTHER" id="PTHR11070">
    <property type="entry name" value="UVRD / RECB / PCRA DNA HELICASE FAMILY MEMBER"/>
    <property type="match status" value="1"/>
</dbReference>
<evidence type="ECO:0000256" key="2">
    <source>
        <dbReference type="ARBA" id="ARBA00022741"/>
    </source>
</evidence>
<dbReference type="InterPro" id="IPR013986">
    <property type="entry name" value="DExx_box_DNA_helicase_dom_sf"/>
</dbReference>
<feature type="domain" description="UvrD-like helicase ATP-binding" evidence="12">
    <location>
        <begin position="5"/>
        <end position="280"/>
    </location>
</feature>